<accession>A0A5R8NS29</accession>
<sequence length="110" mass="12195">MASPAPAPDPAGPPLTADPVTIRAVLTPTLRAIFDSEWELVLEQAKENKELTGIRAMLDKWRHIAHDELVEPGSYFRLQAKAEQIQRTGVNPDAATIEEMRAVIRQKLGQ</sequence>
<gene>
    <name evidence="1" type="ORF">FEK34_11815</name>
</gene>
<dbReference type="Proteomes" id="UP000306378">
    <property type="component" value="Unassembled WGS sequence"/>
</dbReference>
<protein>
    <submittedName>
        <fullName evidence="1">Uncharacterized protein</fullName>
    </submittedName>
</protein>
<comment type="caution">
    <text evidence="1">The sequence shown here is derived from an EMBL/GenBank/DDBJ whole genome shotgun (WGS) entry which is preliminary data.</text>
</comment>
<reference evidence="1 2" key="1">
    <citation type="submission" date="2019-05" db="EMBL/GenBank/DDBJ databases">
        <title>Genomes sequences of two Nocardia cyriacigeorgica environmental isolates, type strains Nocardia asteroides ATCC 19247 and Nocardia cyriacigeorgica DSM 44484.</title>
        <authorList>
            <person name="Vautrin F."/>
            <person name="Bergeron E."/>
            <person name="Dubost A."/>
            <person name="Abrouk D."/>
            <person name="Rodriguez Nava V."/>
            <person name="Pujic P."/>
        </authorList>
    </citation>
    <scope>NUCLEOTIDE SEQUENCE [LARGE SCALE GENOMIC DNA]</scope>
    <source>
        <strain evidence="1 2">EML 446</strain>
    </source>
</reference>
<dbReference type="Pfam" id="PF19760">
    <property type="entry name" value="DUF6247"/>
    <property type="match status" value="1"/>
</dbReference>
<proteinExistence type="predicted"/>
<evidence type="ECO:0000313" key="1">
    <source>
        <dbReference type="EMBL" id="TLF78502.1"/>
    </source>
</evidence>
<organism evidence="1 2">
    <name type="scientific">Nocardia cyriacigeorgica</name>
    <dbReference type="NCBI Taxonomy" id="135487"/>
    <lineage>
        <taxon>Bacteria</taxon>
        <taxon>Bacillati</taxon>
        <taxon>Actinomycetota</taxon>
        <taxon>Actinomycetes</taxon>
        <taxon>Mycobacteriales</taxon>
        <taxon>Nocardiaceae</taxon>
        <taxon>Nocardia</taxon>
    </lineage>
</organism>
<evidence type="ECO:0000313" key="2">
    <source>
        <dbReference type="Proteomes" id="UP000306378"/>
    </source>
</evidence>
<dbReference type="InterPro" id="IPR046214">
    <property type="entry name" value="DUF6247"/>
</dbReference>
<name>A0A5R8NS29_9NOCA</name>
<dbReference type="EMBL" id="VBUT01000004">
    <property type="protein sequence ID" value="TLF78502.1"/>
    <property type="molecule type" value="Genomic_DNA"/>
</dbReference>
<dbReference type="RefSeq" id="WP_138447874.1">
    <property type="nucleotide sequence ID" value="NZ_VBUT01000004.1"/>
</dbReference>
<dbReference type="AlphaFoldDB" id="A0A5R8NS29"/>